<evidence type="ECO:0000256" key="1">
    <source>
        <dbReference type="SAM" id="MobiDB-lite"/>
    </source>
</evidence>
<proteinExistence type="predicted"/>
<feature type="region of interest" description="Disordered" evidence="1">
    <location>
        <begin position="132"/>
        <end position="178"/>
    </location>
</feature>
<accession>A0AAE0FYX4</accession>
<dbReference type="Proteomes" id="UP001190700">
    <property type="component" value="Unassembled WGS sequence"/>
</dbReference>
<gene>
    <name evidence="2" type="ORF">CYMTET_23117</name>
</gene>
<comment type="caution">
    <text evidence="2">The sequence shown here is derived from an EMBL/GenBank/DDBJ whole genome shotgun (WGS) entry which is preliminary data.</text>
</comment>
<reference evidence="2 3" key="1">
    <citation type="journal article" date="2015" name="Genome Biol. Evol.">
        <title>Comparative Genomics of a Bacterivorous Green Alga Reveals Evolutionary Causalities and Consequences of Phago-Mixotrophic Mode of Nutrition.</title>
        <authorList>
            <person name="Burns J.A."/>
            <person name="Paasch A."/>
            <person name="Narechania A."/>
            <person name="Kim E."/>
        </authorList>
    </citation>
    <scope>NUCLEOTIDE SEQUENCE [LARGE SCALE GENOMIC DNA]</scope>
    <source>
        <strain evidence="2 3">PLY_AMNH</strain>
    </source>
</reference>
<dbReference type="EMBL" id="LGRX02011864">
    <property type="protein sequence ID" value="KAK3268378.1"/>
    <property type="molecule type" value="Genomic_DNA"/>
</dbReference>
<feature type="compositionally biased region" description="Basic and acidic residues" evidence="1">
    <location>
        <begin position="162"/>
        <end position="172"/>
    </location>
</feature>
<keyword evidence="3" id="KW-1185">Reference proteome</keyword>
<sequence length="178" mass="20604">MWYDMCGSRALDRRARTPNSSLYFDKQALAPLLSLLFDAEEFTKRAEVRIHELNQEEIPAAYFCLGLSAQRVHRNLCNRRTMLLLRVEQEANSGRYSAVSAARPEVVQDNIHNYQAETIRWFREFEGLKTKQNLERARQPRAPRLLRREAPPPEGARQGQQGRREGLRREKGAGPSRA</sequence>
<evidence type="ECO:0000313" key="3">
    <source>
        <dbReference type="Proteomes" id="UP001190700"/>
    </source>
</evidence>
<name>A0AAE0FYX4_9CHLO</name>
<evidence type="ECO:0000313" key="2">
    <source>
        <dbReference type="EMBL" id="KAK3268378.1"/>
    </source>
</evidence>
<organism evidence="2 3">
    <name type="scientific">Cymbomonas tetramitiformis</name>
    <dbReference type="NCBI Taxonomy" id="36881"/>
    <lineage>
        <taxon>Eukaryota</taxon>
        <taxon>Viridiplantae</taxon>
        <taxon>Chlorophyta</taxon>
        <taxon>Pyramimonadophyceae</taxon>
        <taxon>Pyramimonadales</taxon>
        <taxon>Pyramimonadaceae</taxon>
        <taxon>Cymbomonas</taxon>
    </lineage>
</organism>
<protein>
    <submittedName>
        <fullName evidence="2">Uncharacterized protein</fullName>
    </submittedName>
</protein>
<dbReference type="AlphaFoldDB" id="A0AAE0FYX4"/>